<sequence>MAWLHTWVGLWFSWLLFAVFLTGSLAVFSEPITHWMTPEHQAAEASAAERQGAPVDRAHRFGLAVDYMARNHAGAGMWEIWPVNRHHDNGLTVYWFDQNGLYADAELDPVIGAELDEHHDEAESRATLGGQHFVDFHYTLHDAGLGLWIVAFATMAMLVALISGVVTHKRIFKDFFTFRANKGQRSWLDAHNTSAVLTLPFLFMIAYTGVVISGATLMPAPVSATYGEGPQALRAYLAELEGEPMLARSGAAQAVPALEPIVARAESLIGQTARAIVIRNPEDSSMRIGVYGWNEPADTLRNISATTGMAEFTGDGELLRVRPAGEVLGGAAPRTRQVLSDLHMARFGGVAMQWLYFICGMAGAALMGTGAILFMVKRRARHGGEFGAATARVYRLIEGLNVAAMAGLGIACVGYFWANRLLPVTLQDRAAWELRVFFLIWALTLPHAWLCAPRRAWIMQLGLLSALCLLLPLMSYAAVGDHLYAQIARGDWESAGVELSALAFGVLSGWAALRLWRRPATAPSQRIPRANEEAAA</sequence>
<keyword evidence="1" id="KW-1133">Transmembrane helix</keyword>
<feature type="transmembrane region" description="Helical" evidence="1">
    <location>
        <begin position="396"/>
        <end position="418"/>
    </location>
</feature>
<evidence type="ECO:0000256" key="1">
    <source>
        <dbReference type="SAM" id="Phobius"/>
    </source>
</evidence>
<gene>
    <name evidence="2" type="ORF">C1I89_01475</name>
</gene>
<feature type="transmembrane region" description="Helical" evidence="1">
    <location>
        <begin position="499"/>
        <end position="516"/>
    </location>
</feature>
<reference evidence="2 3" key="1">
    <citation type="submission" date="2018-01" db="EMBL/GenBank/DDBJ databases">
        <title>The draft genome of an aniline degradation strain ANB-1.</title>
        <authorList>
            <person name="Zhang L."/>
            <person name="Jiang J."/>
        </authorList>
    </citation>
    <scope>NUCLEOTIDE SEQUENCE [LARGE SCALE GENOMIC DNA]</scope>
    <source>
        <strain evidence="2 3">ANB-1</strain>
    </source>
</reference>
<feature type="transmembrane region" description="Helical" evidence="1">
    <location>
        <begin position="457"/>
        <end position="479"/>
    </location>
</feature>
<feature type="transmembrane region" description="Helical" evidence="1">
    <location>
        <begin position="354"/>
        <end position="376"/>
    </location>
</feature>
<keyword evidence="1" id="KW-0472">Membrane</keyword>
<proteinExistence type="predicted"/>
<organism evidence="2 3">
    <name type="scientific">Achromobacter pulmonis</name>
    <dbReference type="NCBI Taxonomy" id="1389932"/>
    <lineage>
        <taxon>Bacteria</taxon>
        <taxon>Pseudomonadati</taxon>
        <taxon>Pseudomonadota</taxon>
        <taxon>Betaproteobacteria</taxon>
        <taxon>Burkholderiales</taxon>
        <taxon>Alcaligenaceae</taxon>
        <taxon>Achromobacter</taxon>
    </lineage>
</organism>
<evidence type="ECO:0000313" key="3">
    <source>
        <dbReference type="Proteomes" id="UP000235994"/>
    </source>
</evidence>
<dbReference type="Pfam" id="PF03929">
    <property type="entry name" value="PepSY_TM"/>
    <property type="match status" value="1"/>
</dbReference>
<protein>
    <submittedName>
        <fullName evidence="2">Peptidase</fullName>
    </submittedName>
</protein>
<keyword evidence="1" id="KW-0812">Transmembrane</keyword>
<feature type="transmembrane region" description="Helical" evidence="1">
    <location>
        <begin position="145"/>
        <end position="166"/>
    </location>
</feature>
<feature type="transmembrane region" description="Helical" evidence="1">
    <location>
        <begin position="430"/>
        <end position="450"/>
    </location>
</feature>
<dbReference type="PANTHER" id="PTHR34219">
    <property type="entry name" value="IRON-REGULATED INNER MEMBRANE PROTEIN-RELATED"/>
    <property type="match status" value="1"/>
</dbReference>
<accession>A0A2N8KNS8</accession>
<feature type="transmembrane region" description="Helical" evidence="1">
    <location>
        <begin position="187"/>
        <end position="212"/>
    </location>
</feature>
<dbReference type="EMBL" id="POQS01000001">
    <property type="protein sequence ID" value="PND35095.1"/>
    <property type="molecule type" value="Genomic_DNA"/>
</dbReference>
<dbReference type="PANTHER" id="PTHR34219:SF4">
    <property type="entry name" value="PEPSY DOMAIN-CONTAINING PROTEIN"/>
    <property type="match status" value="1"/>
</dbReference>
<dbReference type="RefSeq" id="WP_102771040.1">
    <property type="nucleotide sequence ID" value="NZ_POQS01000001.1"/>
</dbReference>
<comment type="caution">
    <text evidence="2">The sequence shown here is derived from an EMBL/GenBank/DDBJ whole genome shotgun (WGS) entry which is preliminary data.</text>
</comment>
<evidence type="ECO:0000313" key="2">
    <source>
        <dbReference type="EMBL" id="PND35095.1"/>
    </source>
</evidence>
<dbReference type="AlphaFoldDB" id="A0A2N8KNS8"/>
<name>A0A2N8KNS8_9BURK</name>
<dbReference type="InterPro" id="IPR005625">
    <property type="entry name" value="PepSY-ass_TM"/>
</dbReference>
<keyword evidence="3" id="KW-1185">Reference proteome</keyword>
<dbReference type="Proteomes" id="UP000235994">
    <property type="component" value="Unassembled WGS sequence"/>
</dbReference>